<feature type="transmembrane region" description="Helical" evidence="6">
    <location>
        <begin position="416"/>
        <end position="439"/>
    </location>
</feature>
<evidence type="ECO:0000256" key="4">
    <source>
        <dbReference type="ARBA" id="ARBA00022989"/>
    </source>
</evidence>
<feature type="domain" description="Amino acid transporter transmembrane" evidence="7">
    <location>
        <begin position="41"/>
        <end position="440"/>
    </location>
</feature>
<evidence type="ECO:0000256" key="2">
    <source>
        <dbReference type="ARBA" id="ARBA00008066"/>
    </source>
</evidence>
<feature type="transmembrane region" description="Helical" evidence="6">
    <location>
        <begin position="47"/>
        <end position="65"/>
    </location>
</feature>
<evidence type="ECO:0000256" key="5">
    <source>
        <dbReference type="ARBA" id="ARBA00023136"/>
    </source>
</evidence>
<dbReference type="GO" id="GO:0016020">
    <property type="term" value="C:membrane"/>
    <property type="evidence" value="ECO:0007669"/>
    <property type="project" value="UniProtKB-SubCell"/>
</dbReference>
<accession>A0A316Z6V5</accession>
<evidence type="ECO:0000313" key="8">
    <source>
        <dbReference type="EMBL" id="PWN96682.1"/>
    </source>
</evidence>
<feature type="transmembrane region" description="Helical" evidence="6">
    <location>
        <begin position="180"/>
        <end position="202"/>
    </location>
</feature>
<evidence type="ECO:0000256" key="6">
    <source>
        <dbReference type="SAM" id="Phobius"/>
    </source>
</evidence>
<dbReference type="PANTHER" id="PTHR22950">
    <property type="entry name" value="AMINO ACID TRANSPORTER"/>
    <property type="match status" value="1"/>
</dbReference>
<feature type="transmembrane region" description="Helical" evidence="6">
    <location>
        <begin position="145"/>
        <end position="168"/>
    </location>
</feature>
<dbReference type="Proteomes" id="UP000245946">
    <property type="component" value="Unassembled WGS sequence"/>
</dbReference>
<dbReference type="GO" id="GO:0015179">
    <property type="term" value="F:L-amino acid transmembrane transporter activity"/>
    <property type="evidence" value="ECO:0007669"/>
    <property type="project" value="TreeGrafter"/>
</dbReference>
<dbReference type="InterPro" id="IPR013057">
    <property type="entry name" value="AA_transpt_TM"/>
</dbReference>
<keyword evidence="3 6" id="KW-0812">Transmembrane</keyword>
<feature type="transmembrane region" description="Helical" evidence="6">
    <location>
        <begin position="376"/>
        <end position="404"/>
    </location>
</feature>
<reference evidence="8 9" key="1">
    <citation type="journal article" date="2018" name="Mol. Biol. Evol.">
        <title>Broad Genomic Sampling Reveals a Smut Pathogenic Ancestry of the Fungal Clade Ustilaginomycotina.</title>
        <authorList>
            <person name="Kijpornyongpan T."/>
            <person name="Mondo S.J."/>
            <person name="Barry K."/>
            <person name="Sandor L."/>
            <person name="Lee J."/>
            <person name="Lipzen A."/>
            <person name="Pangilinan J."/>
            <person name="LaButti K."/>
            <person name="Hainaut M."/>
            <person name="Henrissat B."/>
            <person name="Grigoriev I.V."/>
            <person name="Spatafora J.W."/>
            <person name="Aime M.C."/>
        </authorList>
    </citation>
    <scope>NUCLEOTIDE SEQUENCE [LARGE SCALE GENOMIC DNA]</scope>
    <source>
        <strain evidence="8 9">MCA 4186</strain>
    </source>
</reference>
<feature type="transmembrane region" description="Helical" evidence="6">
    <location>
        <begin position="307"/>
        <end position="331"/>
    </location>
</feature>
<dbReference type="GeneID" id="37273396"/>
<keyword evidence="5 6" id="KW-0472">Membrane</keyword>
<evidence type="ECO:0000256" key="3">
    <source>
        <dbReference type="ARBA" id="ARBA00022692"/>
    </source>
</evidence>
<feature type="transmembrane region" description="Helical" evidence="6">
    <location>
        <begin position="227"/>
        <end position="245"/>
    </location>
</feature>
<dbReference type="AlphaFoldDB" id="A0A316Z6V5"/>
<proteinExistence type="inferred from homology"/>
<dbReference type="PANTHER" id="PTHR22950:SF479">
    <property type="entry name" value="AMINO ACID TRANSPORTER (EUROFUNG)-RELATED"/>
    <property type="match status" value="1"/>
</dbReference>
<gene>
    <name evidence="8" type="ORF">FA09DRAFT_81972</name>
</gene>
<organism evidence="8 9">
    <name type="scientific">Tilletiopsis washingtonensis</name>
    <dbReference type="NCBI Taxonomy" id="58919"/>
    <lineage>
        <taxon>Eukaryota</taxon>
        <taxon>Fungi</taxon>
        <taxon>Dikarya</taxon>
        <taxon>Basidiomycota</taxon>
        <taxon>Ustilaginomycotina</taxon>
        <taxon>Exobasidiomycetes</taxon>
        <taxon>Entylomatales</taxon>
        <taxon>Entylomatales incertae sedis</taxon>
        <taxon>Tilletiopsis</taxon>
    </lineage>
</organism>
<dbReference type="Pfam" id="PF01490">
    <property type="entry name" value="Aa_trans"/>
    <property type="match status" value="1"/>
</dbReference>
<keyword evidence="4 6" id="KW-1133">Transmembrane helix</keyword>
<feature type="transmembrane region" description="Helical" evidence="6">
    <location>
        <begin position="119"/>
        <end position="139"/>
    </location>
</feature>
<evidence type="ECO:0000313" key="9">
    <source>
        <dbReference type="Proteomes" id="UP000245946"/>
    </source>
</evidence>
<keyword evidence="9" id="KW-1185">Reference proteome</keyword>
<name>A0A316Z6V5_9BASI</name>
<protein>
    <submittedName>
        <fullName evidence="8">N amino acid transport system protein</fullName>
    </submittedName>
</protein>
<evidence type="ECO:0000256" key="1">
    <source>
        <dbReference type="ARBA" id="ARBA00004141"/>
    </source>
</evidence>
<feature type="transmembrane region" description="Helical" evidence="6">
    <location>
        <begin position="265"/>
        <end position="287"/>
    </location>
</feature>
<comment type="similarity">
    <text evidence="2">Belongs to the amino acid/polyamine transporter 2 family.</text>
</comment>
<comment type="subcellular location">
    <subcellularLocation>
        <location evidence="1">Membrane</location>
        <topology evidence="1">Multi-pass membrane protein</topology>
    </subcellularLocation>
</comment>
<dbReference type="STRING" id="58919.A0A316Z6V5"/>
<dbReference type="RefSeq" id="XP_025596961.1">
    <property type="nucleotide sequence ID" value="XM_025745852.1"/>
</dbReference>
<feature type="transmembrane region" description="Helical" evidence="6">
    <location>
        <begin position="71"/>
        <end position="91"/>
    </location>
</feature>
<dbReference type="OrthoDB" id="294730at2759"/>
<sequence>MTEYRDKYQREYVPDSTPGSIKGGYEVTVKDLEETNAKFHSLSWPRLTICLIVEAIALGSLSMPASMATLGLVPGVILTIFMGFLATYCSLNVGEVKFRYPEVMDYPGIGKLMFGKAGYVYFAVSFVLLLTLTTASHVLTSVIAFNVLSTNAICSIVFSMIGAVLLYILALPTNFHDMSILGYVDCLSISVAILITMVATGIEATKQPGGMGATTWHAFRPADEQPTFAEAFLAVTNIAFAYAFAQCLPSMSSQLKHPAEYKKALWTLGLTEIFLYTTIGAVIYVFVGNDVKSPSLLSASPMVQKVAFGVALPVIFISGSINTTTAALYIHEKIYSSGIHRLDAARRTKKSYAMWLFIVLFLTLIAWVVAQSIPSFGGILGLISALFISCFSIWAPGLMWFMLLKDERPWYQGSNLFWSFLNGGAIVLGAILLVCGVYASAEDLMATFAKGVGAPWSCTANQAAFH</sequence>
<evidence type="ECO:0000259" key="7">
    <source>
        <dbReference type="Pfam" id="PF01490"/>
    </source>
</evidence>
<feature type="transmembrane region" description="Helical" evidence="6">
    <location>
        <begin position="352"/>
        <end position="370"/>
    </location>
</feature>
<dbReference type="EMBL" id="KZ819298">
    <property type="protein sequence ID" value="PWN96682.1"/>
    <property type="molecule type" value="Genomic_DNA"/>
</dbReference>